<name>A0A1F5HAV6_9BACT</name>
<sequence>MTKILLSVLIITAVLVGGYFGYKQISQTPEGKTTPASTITPVTSPGNQELKTFKSKNIQFAVQVPKNFEVQEKIAYVDLISSVGRINLSRNATNFDSIKDYLNDFDSKREVEVSNEVIINIGAYDSIKRIENFNIGPIDEQNLYFIYVDNWVYSISTSTQSLYPVLDQIAQSFRYIP</sequence>
<dbReference type="STRING" id="1797737.A2196_01130"/>
<comment type="caution">
    <text evidence="1">The sequence shown here is derived from an EMBL/GenBank/DDBJ whole genome shotgun (WGS) entry which is preliminary data.</text>
</comment>
<accession>A0A1F5HAV6</accession>
<dbReference type="AlphaFoldDB" id="A0A1F5HAV6"/>
<reference evidence="1 2" key="1">
    <citation type="journal article" date="2016" name="Nat. Commun.">
        <title>Thousands of microbial genomes shed light on interconnected biogeochemical processes in an aquifer system.</title>
        <authorList>
            <person name="Anantharaman K."/>
            <person name="Brown C.T."/>
            <person name="Hug L.A."/>
            <person name="Sharon I."/>
            <person name="Castelle C.J."/>
            <person name="Probst A.J."/>
            <person name="Thomas B.C."/>
            <person name="Singh A."/>
            <person name="Wilkins M.J."/>
            <person name="Karaoz U."/>
            <person name="Brodie E.L."/>
            <person name="Williams K.H."/>
            <person name="Hubbard S.S."/>
            <person name="Banfield J.F."/>
        </authorList>
    </citation>
    <scope>NUCLEOTIDE SEQUENCE [LARGE SCALE GENOMIC DNA]</scope>
</reference>
<dbReference type="Proteomes" id="UP000176751">
    <property type="component" value="Unassembled WGS sequence"/>
</dbReference>
<proteinExistence type="predicted"/>
<gene>
    <name evidence="1" type="ORF">A2196_01130</name>
</gene>
<organism evidence="1 2">
    <name type="scientific">Candidatus Curtissbacteria bacterium RIFOXYA1_FULL_41_14</name>
    <dbReference type="NCBI Taxonomy" id="1797737"/>
    <lineage>
        <taxon>Bacteria</taxon>
        <taxon>Candidatus Curtissiibacteriota</taxon>
    </lineage>
</organism>
<evidence type="ECO:0000313" key="2">
    <source>
        <dbReference type="Proteomes" id="UP000176751"/>
    </source>
</evidence>
<protein>
    <recommendedName>
        <fullName evidence="3">PsbP C-terminal domain-containing protein</fullName>
    </recommendedName>
</protein>
<evidence type="ECO:0000313" key="1">
    <source>
        <dbReference type="EMBL" id="OGE01297.1"/>
    </source>
</evidence>
<evidence type="ECO:0008006" key="3">
    <source>
        <dbReference type="Google" id="ProtNLM"/>
    </source>
</evidence>
<dbReference type="EMBL" id="MFCA01000029">
    <property type="protein sequence ID" value="OGE01297.1"/>
    <property type="molecule type" value="Genomic_DNA"/>
</dbReference>